<dbReference type="KEGG" id="nkf:Nkreftii_002717"/>
<reference evidence="2 3" key="1">
    <citation type="journal article" date="2020" name="ISME J.">
        <title>Enrichment and physiological characterization of a novel comammox Nitrospira indicates ammonium inhibition of complete nitrification.</title>
        <authorList>
            <person name="Sakoula D."/>
            <person name="Koch H."/>
            <person name="Frank J."/>
            <person name="Jetten M.S.M."/>
            <person name="van Kessel M.A.H.J."/>
            <person name="Lucker S."/>
        </authorList>
    </citation>
    <scope>NUCLEOTIDE SEQUENCE [LARGE SCALE GENOMIC DNA]</scope>
    <source>
        <strain evidence="2">Comreactor17</strain>
    </source>
</reference>
<dbReference type="Proteomes" id="UP000593737">
    <property type="component" value="Chromosome"/>
</dbReference>
<evidence type="ECO:0000313" key="3">
    <source>
        <dbReference type="Proteomes" id="UP000593737"/>
    </source>
</evidence>
<evidence type="ECO:0000256" key="1">
    <source>
        <dbReference type="SAM" id="MobiDB-lite"/>
    </source>
</evidence>
<organism evidence="2 3">
    <name type="scientific">Candidatus Nitrospira kreftii</name>
    <dbReference type="NCBI Taxonomy" id="2652173"/>
    <lineage>
        <taxon>Bacteria</taxon>
        <taxon>Pseudomonadati</taxon>
        <taxon>Nitrospirota</taxon>
        <taxon>Nitrospiria</taxon>
        <taxon>Nitrospirales</taxon>
        <taxon>Nitrospiraceae</taxon>
        <taxon>Nitrospira</taxon>
    </lineage>
</organism>
<evidence type="ECO:0000313" key="2">
    <source>
        <dbReference type="EMBL" id="QPD04943.1"/>
    </source>
</evidence>
<dbReference type="AlphaFoldDB" id="A0A7S8FFP0"/>
<sequence>MKLRTMPGILGGVLGMVNDYQQFCLSTGSFSELSGERSPHMMLPGSQLSSYA</sequence>
<accession>A0A7S8FFP0</accession>
<dbReference type="EMBL" id="CP047423">
    <property type="protein sequence ID" value="QPD04943.1"/>
    <property type="molecule type" value="Genomic_DNA"/>
</dbReference>
<proteinExistence type="predicted"/>
<gene>
    <name evidence="2" type="ORF">Nkreftii_002717</name>
</gene>
<name>A0A7S8FFP0_9BACT</name>
<feature type="region of interest" description="Disordered" evidence="1">
    <location>
        <begin position="33"/>
        <end position="52"/>
    </location>
</feature>
<protein>
    <submittedName>
        <fullName evidence="2">Uncharacterized protein</fullName>
    </submittedName>
</protein>